<dbReference type="Proteomes" id="UP000016569">
    <property type="component" value="Unassembled WGS sequence"/>
</dbReference>
<name>A0A8E0NAE1_9CAUL</name>
<dbReference type="Gene3D" id="3.40.50.1240">
    <property type="entry name" value="Phosphoglycerate mutase-like"/>
    <property type="match status" value="1"/>
</dbReference>
<evidence type="ECO:0000313" key="2">
    <source>
        <dbReference type="Proteomes" id="UP000016569"/>
    </source>
</evidence>
<dbReference type="EMBL" id="BATC01000005">
    <property type="protein sequence ID" value="GAD58231.1"/>
    <property type="molecule type" value="Genomic_DNA"/>
</dbReference>
<dbReference type="SUPFAM" id="SSF53254">
    <property type="entry name" value="Phosphoglycerate mutase-like"/>
    <property type="match status" value="1"/>
</dbReference>
<organism evidence="1 2">
    <name type="scientific">Brevundimonas abyssalis TAR-001</name>
    <dbReference type="NCBI Taxonomy" id="1391729"/>
    <lineage>
        <taxon>Bacteria</taxon>
        <taxon>Pseudomonadati</taxon>
        <taxon>Pseudomonadota</taxon>
        <taxon>Alphaproteobacteria</taxon>
        <taxon>Caulobacterales</taxon>
        <taxon>Caulobacteraceae</taxon>
        <taxon>Brevundimonas</taxon>
    </lineage>
</organism>
<dbReference type="InterPro" id="IPR013078">
    <property type="entry name" value="His_Pase_superF_clade-1"/>
</dbReference>
<proteinExistence type="predicted"/>
<evidence type="ECO:0008006" key="3">
    <source>
        <dbReference type="Google" id="ProtNLM"/>
    </source>
</evidence>
<accession>A0A8E0NAE1</accession>
<dbReference type="Pfam" id="PF00300">
    <property type="entry name" value="His_Phos_1"/>
    <property type="match status" value="1"/>
</dbReference>
<gene>
    <name evidence="1" type="ORF">MBEBAB_0481</name>
</gene>
<dbReference type="InterPro" id="IPR029033">
    <property type="entry name" value="His_PPase_superfam"/>
</dbReference>
<sequence>MRAPGAITLARHGRPALSRKVLLTSQGYRDWWATYEVGGLCKKQTPPPGLLQTAARADAIFVSTRPRAIETAGHVAGERELSIDPVFIEAPLPPPAFPAWVKLSPRWWGVVSRIWWWAFDLHDEGEESRDLARARAVKAANILITRAEQGEEVLVLAHGFFNAMIGHRLKSLGWRCTLDQGFKYWSSRRFEKR</sequence>
<comment type="caution">
    <text evidence="1">The sequence shown here is derived from an EMBL/GenBank/DDBJ whole genome shotgun (WGS) entry which is preliminary data.</text>
</comment>
<evidence type="ECO:0000313" key="1">
    <source>
        <dbReference type="EMBL" id="GAD58231.1"/>
    </source>
</evidence>
<protein>
    <recommendedName>
        <fullName evidence="3">Histidine phosphatase family protein</fullName>
    </recommendedName>
</protein>
<reference evidence="2" key="1">
    <citation type="journal article" date="2013" name="Genome Announc.">
        <title>Draft Genome Sequence of the Dimorphic Prosthecate Bacterium Brevundimonas abyssalis TAR-001T.</title>
        <authorList>
            <person name="Tsubouchi T."/>
            <person name="Nishi S."/>
            <person name="Usui K."/>
            <person name="Shimane Y."/>
            <person name="Takaki Y."/>
            <person name="Maruyama T."/>
            <person name="Hatada Y."/>
        </authorList>
    </citation>
    <scope>NUCLEOTIDE SEQUENCE [LARGE SCALE GENOMIC DNA]</scope>
    <source>
        <strain evidence="2">TAR-001</strain>
    </source>
</reference>
<dbReference type="AlphaFoldDB" id="A0A8E0NAE1"/>
<keyword evidence="2" id="KW-1185">Reference proteome</keyword>